<organism evidence="3">
    <name type="scientific">viral metagenome</name>
    <dbReference type="NCBI Taxonomy" id="1070528"/>
    <lineage>
        <taxon>unclassified sequences</taxon>
        <taxon>metagenomes</taxon>
        <taxon>organismal metagenomes</taxon>
    </lineage>
</organism>
<dbReference type="InterPro" id="IPR017853">
    <property type="entry name" value="GH"/>
</dbReference>
<dbReference type="EMBL" id="MT143787">
    <property type="protein sequence ID" value="QJB02490.1"/>
    <property type="molecule type" value="Genomic_DNA"/>
</dbReference>
<dbReference type="Gene3D" id="3.20.20.80">
    <property type="entry name" value="Glycosidases"/>
    <property type="match status" value="1"/>
</dbReference>
<proteinExistence type="predicted"/>
<dbReference type="EMBL" id="MT143612">
    <property type="protein sequence ID" value="QJA98843.1"/>
    <property type="molecule type" value="Genomic_DNA"/>
</dbReference>
<gene>
    <name evidence="2" type="ORF">MM171A01476_0010</name>
    <name evidence="3" type="ORF">MM171B01244_0010</name>
    <name evidence="1" type="ORF">MM415B02825_0010</name>
</gene>
<evidence type="ECO:0000313" key="3">
    <source>
        <dbReference type="EMBL" id="QJB02490.1"/>
    </source>
</evidence>
<sequence length="263" mass="29414">MDAASPPHNFYLPLAWGGNPPDPRYVAWLAPQAELASVGLKPYNTIVSFYGINSCPDCETISISLYTNCVVVSAWAGEHPGHTFIIGDEPDQLQWSAAAYRAWYDDCVLKIKLADHTANVSLAGIAQPNSVYNPDGHSLDYLDAVLGADTEPLYTDYLRVHAFPPQDGGEIDGWISYLEVWLDWRDENMPGTPIVLGTFGYPSGAENETIRLRALEMLDWLEDSEFIGWCWWEWGPRTGQTNELFKNSALMPMGEVYWGRSTD</sequence>
<evidence type="ECO:0008006" key="4">
    <source>
        <dbReference type="Google" id="ProtNLM"/>
    </source>
</evidence>
<reference evidence="3" key="1">
    <citation type="submission" date="2020-03" db="EMBL/GenBank/DDBJ databases">
        <title>The deep terrestrial virosphere.</title>
        <authorList>
            <person name="Holmfeldt K."/>
            <person name="Nilsson E."/>
            <person name="Simone D."/>
            <person name="Lopez-Fernandez M."/>
            <person name="Wu X."/>
            <person name="de Brujin I."/>
            <person name="Lundin D."/>
            <person name="Andersson A."/>
            <person name="Bertilsson S."/>
            <person name="Dopson M."/>
        </authorList>
    </citation>
    <scope>NUCLEOTIDE SEQUENCE</scope>
    <source>
        <strain evidence="2">MM171A01476</strain>
        <strain evidence="3">MM171B01244</strain>
        <strain evidence="1">MM415B02825</strain>
    </source>
</reference>
<evidence type="ECO:0000313" key="1">
    <source>
        <dbReference type="EMBL" id="QJA88122.1"/>
    </source>
</evidence>
<name>A0A6M3M8G8_9ZZZZ</name>
<dbReference type="SUPFAM" id="SSF51445">
    <property type="entry name" value="(Trans)glycosidases"/>
    <property type="match status" value="1"/>
</dbReference>
<dbReference type="AlphaFoldDB" id="A0A6M3M8G8"/>
<evidence type="ECO:0000313" key="2">
    <source>
        <dbReference type="EMBL" id="QJA98843.1"/>
    </source>
</evidence>
<protein>
    <recommendedName>
        <fullName evidence="4">Glycoside hydrolase</fullName>
    </recommendedName>
</protein>
<accession>A0A6M3M8G8</accession>
<dbReference type="EMBL" id="MT142755">
    <property type="protein sequence ID" value="QJA88122.1"/>
    <property type="molecule type" value="Genomic_DNA"/>
</dbReference>